<proteinExistence type="predicted"/>
<evidence type="ECO:0000313" key="1">
    <source>
        <dbReference type="EMBL" id="MDD9784699.1"/>
    </source>
</evidence>
<dbReference type="AlphaFoldDB" id="A0ABD4WX84"/>
<dbReference type="NCBIfam" id="NF000539">
    <property type="entry name" value="plantaricin"/>
    <property type="match status" value="1"/>
</dbReference>
<dbReference type="RefSeq" id="WP_144647237.1">
    <property type="nucleotide sequence ID" value="NZ_JARAOX010000201.1"/>
</dbReference>
<accession>A0ABD4WX84</accession>
<sequence length="64" mass="7483">MKNDNKLQKVEQHAQVTWFEEIVEQEFDDDVFGACTTNTFSLSDYWGNNGSWCTLSHECTSWCK</sequence>
<reference evidence="1 2" key="1">
    <citation type="submission" date="2023-02" db="EMBL/GenBank/DDBJ databases">
        <authorList>
            <person name="Olszewska D."/>
        </authorList>
    </citation>
    <scope>NUCLEOTIDE SEQUENCE [LARGE SCALE GENOMIC DNA]</scope>
    <source>
        <strain evidence="1 2">FDU301</strain>
    </source>
</reference>
<gene>
    <name evidence="1" type="ORF">PVE99_20255</name>
</gene>
<protein>
    <submittedName>
        <fullName evidence="1">Plantaricin C family lantibiotic</fullName>
    </submittedName>
</protein>
<organism evidence="1 2">
    <name type="scientific">Priestia megaterium</name>
    <name type="common">Bacillus megaterium</name>
    <dbReference type="NCBI Taxonomy" id="1404"/>
    <lineage>
        <taxon>Bacteria</taxon>
        <taxon>Bacillati</taxon>
        <taxon>Bacillota</taxon>
        <taxon>Bacilli</taxon>
        <taxon>Bacillales</taxon>
        <taxon>Bacillaceae</taxon>
        <taxon>Priestia</taxon>
    </lineage>
</organism>
<evidence type="ECO:0000313" key="2">
    <source>
        <dbReference type="Proteomes" id="UP001213771"/>
    </source>
</evidence>
<comment type="caution">
    <text evidence="1">The sequence shown here is derived from an EMBL/GenBank/DDBJ whole genome shotgun (WGS) entry which is preliminary data.</text>
</comment>
<name>A0ABD4WX84_PRIMG</name>
<dbReference type="EMBL" id="JARAOX010000201">
    <property type="protein sequence ID" value="MDD9784699.1"/>
    <property type="molecule type" value="Genomic_DNA"/>
</dbReference>
<dbReference type="Proteomes" id="UP001213771">
    <property type="component" value="Unassembled WGS sequence"/>
</dbReference>